<reference evidence="7" key="1">
    <citation type="journal article" date="2014" name="Int. J. Syst. Evol. Microbiol.">
        <title>Complete genome sequence of Corynebacterium casei LMG S-19264T (=DSM 44701T), isolated from a smear-ripened cheese.</title>
        <authorList>
            <consortium name="US DOE Joint Genome Institute (JGI-PGF)"/>
            <person name="Walter F."/>
            <person name="Albersmeier A."/>
            <person name="Kalinowski J."/>
            <person name="Ruckert C."/>
        </authorList>
    </citation>
    <scope>NUCLEOTIDE SEQUENCE</scope>
    <source>
        <strain evidence="7">CGMCC 1.12153</strain>
    </source>
</reference>
<comment type="catalytic activity">
    <reaction evidence="3 5">
        <text>L-methionyl-[protein] + [thioredoxin]-disulfide + H2O = L-methionyl-(S)-S-oxide-[protein] + [thioredoxin]-dithiol</text>
        <dbReference type="Rhea" id="RHEA:14217"/>
        <dbReference type="Rhea" id="RHEA-COMP:10698"/>
        <dbReference type="Rhea" id="RHEA-COMP:10700"/>
        <dbReference type="Rhea" id="RHEA-COMP:12313"/>
        <dbReference type="Rhea" id="RHEA-COMP:12315"/>
        <dbReference type="ChEBI" id="CHEBI:15377"/>
        <dbReference type="ChEBI" id="CHEBI:16044"/>
        <dbReference type="ChEBI" id="CHEBI:29950"/>
        <dbReference type="ChEBI" id="CHEBI:44120"/>
        <dbReference type="ChEBI" id="CHEBI:50058"/>
        <dbReference type="EC" id="1.8.4.11"/>
    </reaction>
</comment>
<organism evidence="7 8">
    <name type="scientific">Halobacillus andaensis</name>
    <dbReference type="NCBI Taxonomy" id="1176239"/>
    <lineage>
        <taxon>Bacteria</taxon>
        <taxon>Bacillati</taxon>
        <taxon>Bacillota</taxon>
        <taxon>Bacilli</taxon>
        <taxon>Bacillales</taxon>
        <taxon>Bacillaceae</taxon>
        <taxon>Halobacillus</taxon>
    </lineage>
</organism>
<evidence type="ECO:0000313" key="8">
    <source>
        <dbReference type="Proteomes" id="UP000660110"/>
    </source>
</evidence>
<protein>
    <recommendedName>
        <fullName evidence="5">Peptide methionine sulfoxide reductase MsrA</fullName>
        <shortName evidence="5">Protein-methionine-S-oxide reductase</shortName>
        <ecNumber evidence="5">1.8.4.11</ecNumber>
    </recommendedName>
    <alternativeName>
        <fullName evidence="5">Peptide-methionine (S)-S-oxide reductase</fullName>
        <shortName evidence="5">Peptide Met(O) reductase</shortName>
    </alternativeName>
</protein>
<dbReference type="Proteomes" id="UP000660110">
    <property type="component" value="Unassembled WGS sequence"/>
</dbReference>
<dbReference type="PANTHER" id="PTHR43774">
    <property type="entry name" value="PEPTIDE METHIONINE SULFOXIDE REDUCTASE"/>
    <property type="match status" value="1"/>
</dbReference>
<reference evidence="7" key="2">
    <citation type="submission" date="2020-09" db="EMBL/GenBank/DDBJ databases">
        <authorList>
            <person name="Sun Q."/>
            <person name="Zhou Y."/>
        </authorList>
    </citation>
    <scope>NUCLEOTIDE SEQUENCE</scope>
    <source>
        <strain evidence="7">CGMCC 1.12153</strain>
    </source>
</reference>
<comment type="caution">
    <text evidence="7">The sequence shown here is derived from an EMBL/GenBank/DDBJ whole genome shotgun (WGS) entry which is preliminary data.</text>
</comment>
<dbReference type="GO" id="GO:0008113">
    <property type="term" value="F:peptide-methionine (S)-S-oxide reductase activity"/>
    <property type="evidence" value="ECO:0007669"/>
    <property type="project" value="UniProtKB-UniRule"/>
</dbReference>
<dbReference type="EC" id="1.8.4.11" evidence="5"/>
<name>A0A917EWA9_HALAA</name>
<dbReference type="AlphaFoldDB" id="A0A917EWA9"/>
<dbReference type="RefSeq" id="WP_229735263.1">
    <property type="nucleotide sequence ID" value="NZ_BMEL01000003.1"/>
</dbReference>
<comment type="similarity">
    <text evidence="1 5">Belongs to the MsrA Met sulfoxide reductase family.</text>
</comment>
<feature type="active site" evidence="5">
    <location>
        <position position="65"/>
    </location>
</feature>
<evidence type="ECO:0000259" key="6">
    <source>
        <dbReference type="Pfam" id="PF01625"/>
    </source>
</evidence>
<evidence type="ECO:0000256" key="3">
    <source>
        <dbReference type="ARBA" id="ARBA00047806"/>
    </source>
</evidence>
<evidence type="ECO:0000256" key="4">
    <source>
        <dbReference type="ARBA" id="ARBA00048782"/>
    </source>
</evidence>
<accession>A0A917EWA9</accession>
<dbReference type="Gene3D" id="3.30.1060.10">
    <property type="entry name" value="Peptide methionine sulphoxide reductase MsrA"/>
    <property type="match status" value="1"/>
</dbReference>
<keyword evidence="8" id="KW-1185">Reference proteome</keyword>
<dbReference type="InterPro" id="IPR036509">
    <property type="entry name" value="Met_Sox_Rdtase_MsrA_sf"/>
</dbReference>
<evidence type="ECO:0000256" key="2">
    <source>
        <dbReference type="ARBA" id="ARBA00023002"/>
    </source>
</evidence>
<keyword evidence="2 5" id="KW-0560">Oxidoreductase</keyword>
<proteinExistence type="inferred from homology"/>
<dbReference type="EMBL" id="BMEL01000003">
    <property type="protein sequence ID" value="GGF24471.1"/>
    <property type="molecule type" value="Genomic_DNA"/>
</dbReference>
<dbReference type="Pfam" id="PF01625">
    <property type="entry name" value="PMSR"/>
    <property type="match status" value="1"/>
</dbReference>
<evidence type="ECO:0000256" key="1">
    <source>
        <dbReference type="ARBA" id="ARBA00005591"/>
    </source>
</evidence>
<dbReference type="SUPFAM" id="SSF55068">
    <property type="entry name" value="Peptide methionine sulfoxide reductase"/>
    <property type="match status" value="1"/>
</dbReference>
<sequence length="236" mass="27406">MNEVNHNKMKRHTKWWLAALVTLMLGILVLPEAYAYFTQRSYESEAIAETDVPQGYEVATFAGGCFWCMEPPFEKLAGVDEVVSGYTGGEQNNPTYEEVAGGETNHVEAVQVYYDPAVIKYEDLLAVFWRQINPTDDGGQFVDRGAQYTTGIFYHTEEQKQEAERSKAGQEESNRFDGEVITPIREVNSFYRAEEYHQDYYKKNEWRYDYYRGNSGRDEYLEDVWGDDRDLELPLK</sequence>
<comment type="function">
    <text evidence="5">Has an important function as a repair enzyme for proteins that have been inactivated by oxidation. Catalyzes the reversible oxidation-reduction of methionine sulfoxide in proteins to methionine.</text>
</comment>
<dbReference type="HAMAP" id="MF_01401">
    <property type="entry name" value="MsrA"/>
    <property type="match status" value="1"/>
</dbReference>
<dbReference type="PANTHER" id="PTHR43774:SF1">
    <property type="entry name" value="PEPTIDE METHIONINE SULFOXIDE REDUCTASE MSRA 2"/>
    <property type="match status" value="1"/>
</dbReference>
<dbReference type="InterPro" id="IPR002569">
    <property type="entry name" value="Met_Sox_Rdtase_MsrA_dom"/>
</dbReference>
<dbReference type="NCBIfam" id="TIGR00401">
    <property type="entry name" value="msrA"/>
    <property type="match status" value="1"/>
</dbReference>
<evidence type="ECO:0000256" key="5">
    <source>
        <dbReference type="HAMAP-Rule" id="MF_01401"/>
    </source>
</evidence>
<feature type="domain" description="Peptide methionine sulphoxide reductase MsrA" evidence="6">
    <location>
        <begin position="59"/>
        <end position="208"/>
    </location>
</feature>
<gene>
    <name evidence="5" type="primary">msrA</name>
    <name evidence="7" type="ORF">GCM10010954_24200</name>
</gene>
<comment type="catalytic activity">
    <reaction evidence="4 5">
        <text>[thioredoxin]-disulfide + L-methionine + H2O = L-methionine (S)-S-oxide + [thioredoxin]-dithiol</text>
        <dbReference type="Rhea" id="RHEA:19993"/>
        <dbReference type="Rhea" id="RHEA-COMP:10698"/>
        <dbReference type="Rhea" id="RHEA-COMP:10700"/>
        <dbReference type="ChEBI" id="CHEBI:15377"/>
        <dbReference type="ChEBI" id="CHEBI:29950"/>
        <dbReference type="ChEBI" id="CHEBI:50058"/>
        <dbReference type="ChEBI" id="CHEBI:57844"/>
        <dbReference type="ChEBI" id="CHEBI:58772"/>
        <dbReference type="EC" id="1.8.4.11"/>
    </reaction>
</comment>
<evidence type="ECO:0000313" key="7">
    <source>
        <dbReference type="EMBL" id="GGF24471.1"/>
    </source>
</evidence>